<dbReference type="InParanoid" id="A0BYI6"/>
<dbReference type="AlphaFoldDB" id="A0BYI6"/>
<dbReference type="eggNOG" id="KOG0157">
    <property type="taxonomic scope" value="Eukaryota"/>
</dbReference>
<dbReference type="Proteomes" id="UP000000600">
    <property type="component" value="Unassembled WGS sequence"/>
</dbReference>
<keyword evidence="4 8" id="KW-0560">Oxidoreductase</keyword>
<evidence type="ECO:0000313" key="11">
    <source>
        <dbReference type="Proteomes" id="UP000000600"/>
    </source>
</evidence>
<dbReference type="STRING" id="5888.A0BYI6"/>
<evidence type="ECO:0000256" key="2">
    <source>
        <dbReference type="ARBA" id="ARBA00022617"/>
    </source>
</evidence>
<protein>
    <recommendedName>
        <fullName evidence="12">Cytochrome P450</fullName>
    </recommendedName>
</protein>
<dbReference type="OrthoDB" id="427844at2759"/>
<dbReference type="PRINTS" id="PR00385">
    <property type="entry name" value="P450"/>
</dbReference>
<dbReference type="HOGENOM" id="CLU_001570_5_1_1"/>
<feature type="transmembrane region" description="Helical" evidence="9">
    <location>
        <begin position="6"/>
        <end position="28"/>
    </location>
</feature>
<dbReference type="OMA" id="MDMRYLE"/>
<keyword evidence="6 8" id="KW-0503">Monooxygenase</keyword>
<dbReference type="Pfam" id="PF00067">
    <property type="entry name" value="p450"/>
    <property type="match status" value="1"/>
</dbReference>
<dbReference type="GO" id="GO:0016705">
    <property type="term" value="F:oxidoreductase activity, acting on paired donors, with incorporation or reduction of molecular oxygen"/>
    <property type="evidence" value="ECO:0007669"/>
    <property type="project" value="InterPro"/>
</dbReference>
<dbReference type="PANTHER" id="PTHR24291:SF50">
    <property type="entry name" value="BIFUNCTIONAL ALBAFLAVENONE MONOOXYGENASE_TERPENE SYNTHASE"/>
    <property type="match status" value="1"/>
</dbReference>
<accession>A0BYI6</accession>
<sequence length="505" mass="58775">MYIYIGIGVSLILLYTLVIKPLISLLLIKIKFGKQAKIIFYPIVGDIMEIEGSFKKYNDHYESLRRYFTENKDLKFILLNVFKTPLILIGDPEINKMIHQDHENYKKIDFLNNNSRLMGQGLLYQSGQKWKSQRKLLGKPFDYDKLKARIPMMNQVVKQKLKNTYNNPLDLTRSIAGEVVIQTFFGQEAQNAQLNNREAQAEIVELFNDVAEAIYGSVYGFLKWMILGEKQWKLFPNKLERDINRRIDELTQFARKVIDNRITSIKQEGFKKNQDDFDFLDIHLQEFLGSKNESGITKDEIISQFITLFFAGTDTTSSVAAMCLFYLAQNPDVYDALIKELENVVGDGDGDVLDQHLPKLQELNSFIWEVLRVRNPASGPLVRVAKQDLVLKDLHIKKGWILMPANFVQQQTDKYFENFKEFDHKRFLKAQAIKEDNGYVNIPFSAGPRNCIGQHMALMEIKIILCHILRTFKVITVPDKIKDLKWRAKFLYFYEPLDCIQLVKK</sequence>
<dbReference type="InterPro" id="IPR036396">
    <property type="entry name" value="Cyt_P450_sf"/>
</dbReference>
<evidence type="ECO:0000256" key="1">
    <source>
        <dbReference type="ARBA" id="ARBA00010617"/>
    </source>
</evidence>
<comment type="similarity">
    <text evidence="1 8">Belongs to the cytochrome P450 family.</text>
</comment>
<dbReference type="InterPro" id="IPR050196">
    <property type="entry name" value="Cytochrome_P450_Monoox"/>
</dbReference>
<dbReference type="PANTHER" id="PTHR24291">
    <property type="entry name" value="CYTOCHROME P450 FAMILY 4"/>
    <property type="match status" value="1"/>
</dbReference>
<dbReference type="KEGG" id="ptm:GSPATT00033456001"/>
<evidence type="ECO:0000256" key="8">
    <source>
        <dbReference type="RuleBase" id="RU000461"/>
    </source>
</evidence>
<keyword evidence="2 7" id="KW-0349">Heme</keyword>
<dbReference type="PRINTS" id="PR00463">
    <property type="entry name" value="EP450I"/>
</dbReference>
<evidence type="ECO:0000256" key="7">
    <source>
        <dbReference type="PIRSR" id="PIRSR602401-1"/>
    </source>
</evidence>
<evidence type="ECO:0008006" key="12">
    <source>
        <dbReference type="Google" id="ProtNLM"/>
    </source>
</evidence>
<dbReference type="GO" id="GO:0020037">
    <property type="term" value="F:heme binding"/>
    <property type="evidence" value="ECO:0007669"/>
    <property type="project" value="InterPro"/>
</dbReference>
<keyword evidence="5 7" id="KW-0408">Iron</keyword>
<comment type="cofactor">
    <cofactor evidence="7">
        <name>heme</name>
        <dbReference type="ChEBI" id="CHEBI:30413"/>
    </cofactor>
</comment>
<dbReference type="PROSITE" id="PS00086">
    <property type="entry name" value="CYTOCHROME_P450"/>
    <property type="match status" value="1"/>
</dbReference>
<dbReference type="GO" id="GO:0004497">
    <property type="term" value="F:monooxygenase activity"/>
    <property type="evidence" value="ECO:0007669"/>
    <property type="project" value="UniProtKB-KW"/>
</dbReference>
<dbReference type="CDD" id="cd20621">
    <property type="entry name" value="CYP5011A1-like"/>
    <property type="match status" value="1"/>
</dbReference>
<keyword evidence="11" id="KW-1185">Reference proteome</keyword>
<evidence type="ECO:0000256" key="4">
    <source>
        <dbReference type="ARBA" id="ARBA00023002"/>
    </source>
</evidence>
<dbReference type="GO" id="GO:0005506">
    <property type="term" value="F:iron ion binding"/>
    <property type="evidence" value="ECO:0007669"/>
    <property type="project" value="InterPro"/>
</dbReference>
<gene>
    <name evidence="10" type="ORF">GSPATT00033456001</name>
</gene>
<evidence type="ECO:0000256" key="3">
    <source>
        <dbReference type="ARBA" id="ARBA00022723"/>
    </source>
</evidence>
<dbReference type="RefSeq" id="XP_001431001.1">
    <property type="nucleotide sequence ID" value="XM_001430964.1"/>
</dbReference>
<name>A0BYI6_PARTE</name>
<evidence type="ECO:0000313" key="10">
    <source>
        <dbReference type="EMBL" id="CAK63603.1"/>
    </source>
</evidence>
<feature type="binding site" description="axial binding residue" evidence="7">
    <location>
        <position position="451"/>
    </location>
    <ligand>
        <name>heme</name>
        <dbReference type="ChEBI" id="CHEBI:30413"/>
    </ligand>
    <ligandPart>
        <name>Fe</name>
        <dbReference type="ChEBI" id="CHEBI:18248"/>
    </ligandPart>
</feature>
<keyword evidence="9" id="KW-0472">Membrane</keyword>
<proteinExistence type="inferred from homology"/>
<reference evidence="10 11" key="1">
    <citation type="journal article" date="2006" name="Nature">
        <title>Global trends of whole-genome duplications revealed by the ciliate Paramecium tetraurelia.</title>
        <authorList>
            <consortium name="Genoscope"/>
            <person name="Aury J.-M."/>
            <person name="Jaillon O."/>
            <person name="Duret L."/>
            <person name="Noel B."/>
            <person name="Jubin C."/>
            <person name="Porcel B.M."/>
            <person name="Segurens B."/>
            <person name="Daubin V."/>
            <person name="Anthouard V."/>
            <person name="Aiach N."/>
            <person name="Arnaiz O."/>
            <person name="Billaut A."/>
            <person name="Beisson J."/>
            <person name="Blanc I."/>
            <person name="Bouhouche K."/>
            <person name="Camara F."/>
            <person name="Duharcourt S."/>
            <person name="Guigo R."/>
            <person name="Gogendeau D."/>
            <person name="Katinka M."/>
            <person name="Keller A.-M."/>
            <person name="Kissmehl R."/>
            <person name="Klotz C."/>
            <person name="Koll F."/>
            <person name="Le Moue A."/>
            <person name="Lepere C."/>
            <person name="Malinsky S."/>
            <person name="Nowacki M."/>
            <person name="Nowak J.K."/>
            <person name="Plattner H."/>
            <person name="Poulain J."/>
            <person name="Ruiz F."/>
            <person name="Serrano V."/>
            <person name="Zagulski M."/>
            <person name="Dessen P."/>
            <person name="Betermier M."/>
            <person name="Weissenbach J."/>
            <person name="Scarpelli C."/>
            <person name="Schachter V."/>
            <person name="Sperling L."/>
            <person name="Meyer E."/>
            <person name="Cohen J."/>
            <person name="Wincker P."/>
        </authorList>
    </citation>
    <scope>NUCLEOTIDE SEQUENCE [LARGE SCALE GENOMIC DNA]</scope>
    <source>
        <strain evidence="10 11">Stock d4-2</strain>
    </source>
</reference>
<evidence type="ECO:0000256" key="6">
    <source>
        <dbReference type="ARBA" id="ARBA00023033"/>
    </source>
</evidence>
<dbReference type="Gene3D" id="1.10.630.10">
    <property type="entry name" value="Cytochrome P450"/>
    <property type="match status" value="1"/>
</dbReference>
<dbReference type="InterPro" id="IPR017972">
    <property type="entry name" value="Cyt_P450_CS"/>
</dbReference>
<dbReference type="InterPro" id="IPR002401">
    <property type="entry name" value="Cyt_P450_E_grp-I"/>
</dbReference>
<evidence type="ECO:0000256" key="9">
    <source>
        <dbReference type="SAM" id="Phobius"/>
    </source>
</evidence>
<keyword evidence="9" id="KW-0812">Transmembrane</keyword>
<keyword evidence="3 7" id="KW-0479">Metal-binding</keyword>
<dbReference type="FunFam" id="1.10.630.10:FF:000091">
    <property type="entry name" value="Uncharacterized protein"/>
    <property type="match status" value="1"/>
</dbReference>
<dbReference type="InterPro" id="IPR001128">
    <property type="entry name" value="Cyt_P450"/>
</dbReference>
<dbReference type="GeneID" id="5016785"/>
<keyword evidence="9" id="KW-1133">Transmembrane helix</keyword>
<dbReference type="EMBL" id="CT868027">
    <property type="protein sequence ID" value="CAK63603.1"/>
    <property type="molecule type" value="Genomic_DNA"/>
</dbReference>
<organism evidence="10 11">
    <name type="scientific">Paramecium tetraurelia</name>
    <dbReference type="NCBI Taxonomy" id="5888"/>
    <lineage>
        <taxon>Eukaryota</taxon>
        <taxon>Sar</taxon>
        <taxon>Alveolata</taxon>
        <taxon>Ciliophora</taxon>
        <taxon>Intramacronucleata</taxon>
        <taxon>Oligohymenophorea</taxon>
        <taxon>Peniculida</taxon>
        <taxon>Parameciidae</taxon>
        <taxon>Paramecium</taxon>
    </lineage>
</organism>
<evidence type="ECO:0000256" key="5">
    <source>
        <dbReference type="ARBA" id="ARBA00023004"/>
    </source>
</evidence>
<dbReference type="SUPFAM" id="SSF48264">
    <property type="entry name" value="Cytochrome P450"/>
    <property type="match status" value="1"/>
</dbReference>